<keyword evidence="1" id="KW-1133">Transmembrane helix</keyword>
<proteinExistence type="predicted"/>
<dbReference type="GO" id="GO:0000423">
    <property type="term" value="P:mitophagy"/>
    <property type="evidence" value="ECO:0007669"/>
    <property type="project" value="InterPro"/>
</dbReference>
<keyword evidence="1" id="KW-0472">Membrane</keyword>
<dbReference type="Proteomes" id="UP000190274">
    <property type="component" value="Chromosome H"/>
</dbReference>
<dbReference type="STRING" id="1266660.A0A1G4K2B7"/>
<dbReference type="InterPro" id="IPR013898">
    <property type="entry name" value="Atg43"/>
</dbReference>
<sequence>MAKSNLVGEVQKLAIPDLRFQQTFQNAVKKEARRTNERPETQSDKQGHLTASVICKVVLRDVIIMPLVQGMLWTGILIAMKPWLRFMVRQGQLCGHQLYSLILGKNLIPKRN</sequence>
<accession>A0A1G4K2B7</accession>
<evidence type="ECO:0000313" key="2">
    <source>
        <dbReference type="EMBL" id="SCU97742.1"/>
    </source>
</evidence>
<organism evidence="2 3">
    <name type="scientific">Lachancea dasiensis</name>
    <dbReference type="NCBI Taxonomy" id="1072105"/>
    <lineage>
        <taxon>Eukaryota</taxon>
        <taxon>Fungi</taxon>
        <taxon>Dikarya</taxon>
        <taxon>Ascomycota</taxon>
        <taxon>Saccharomycotina</taxon>
        <taxon>Saccharomycetes</taxon>
        <taxon>Saccharomycetales</taxon>
        <taxon>Saccharomycetaceae</taxon>
        <taxon>Lachancea</taxon>
    </lineage>
</organism>
<feature type="transmembrane region" description="Helical" evidence="1">
    <location>
        <begin position="62"/>
        <end position="80"/>
    </location>
</feature>
<dbReference type="EMBL" id="LT598461">
    <property type="protein sequence ID" value="SCU97742.1"/>
    <property type="molecule type" value="Genomic_DNA"/>
</dbReference>
<dbReference type="PANTHER" id="PTHR38699:SF1">
    <property type="entry name" value="MITOPHAGY RECEPTOR ATG43"/>
    <property type="match status" value="1"/>
</dbReference>
<keyword evidence="3" id="KW-1185">Reference proteome</keyword>
<gene>
    <name evidence="2" type="ORF">LADA_0H07998G</name>
</gene>
<dbReference type="OrthoDB" id="2430343at2759"/>
<dbReference type="AlphaFoldDB" id="A0A1G4K2B7"/>
<name>A0A1G4K2B7_9SACH</name>
<evidence type="ECO:0000256" key="1">
    <source>
        <dbReference type="SAM" id="Phobius"/>
    </source>
</evidence>
<evidence type="ECO:0000313" key="3">
    <source>
        <dbReference type="Proteomes" id="UP000190274"/>
    </source>
</evidence>
<protein>
    <submittedName>
        <fullName evidence="2">LADA_0H07998g1_1</fullName>
    </submittedName>
</protein>
<dbReference type="PANTHER" id="PTHR38699">
    <property type="entry name" value="CHROMOSOME 1, WHOLE GENOME SHOTGUN SEQUENCE"/>
    <property type="match status" value="1"/>
</dbReference>
<dbReference type="GO" id="GO:0140580">
    <property type="term" value="F:mitochondrion autophagosome adaptor activity"/>
    <property type="evidence" value="ECO:0007669"/>
    <property type="project" value="InterPro"/>
</dbReference>
<reference evidence="2 3" key="1">
    <citation type="submission" date="2016-03" db="EMBL/GenBank/DDBJ databases">
        <authorList>
            <person name="Devillers H."/>
        </authorList>
    </citation>
    <scope>NUCLEOTIDE SEQUENCE [LARGE SCALE GENOMIC DNA]</scope>
    <source>
        <strain evidence="2">CBS 10888</strain>
    </source>
</reference>
<keyword evidence="1" id="KW-0812">Transmembrane</keyword>